<evidence type="ECO:0000256" key="10">
    <source>
        <dbReference type="SAM" id="Phobius"/>
    </source>
</evidence>
<feature type="transmembrane region" description="Helical" evidence="10">
    <location>
        <begin position="1218"/>
        <end position="1244"/>
    </location>
</feature>
<dbReference type="SUPFAM" id="SSF52540">
    <property type="entry name" value="P-loop containing nucleoside triphosphate hydrolases"/>
    <property type="match status" value="2"/>
</dbReference>
<dbReference type="GO" id="GO:0005524">
    <property type="term" value="F:ATP binding"/>
    <property type="evidence" value="ECO:0007669"/>
    <property type="project" value="UniProtKB-KW"/>
</dbReference>
<dbReference type="InterPro" id="IPR034003">
    <property type="entry name" value="ABCG_PDR_2"/>
</dbReference>
<dbReference type="Proteomes" id="UP000325902">
    <property type="component" value="Unassembled WGS sequence"/>
</dbReference>
<reference evidence="12 13" key="1">
    <citation type="journal article" date="2019" name="Sci. Rep.">
        <title>A multi-omics analysis of the grapevine pathogen Lasiodiplodia theobromae reveals that temperature affects the expression of virulence- and pathogenicity-related genes.</title>
        <authorList>
            <person name="Felix C."/>
            <person name="Meneses R."/>
            <person name="Goncalves M.F.M."/>
            <person name="Tilleman L."/>
            <person name="Duarte A.S."/>
            <person name="Jorrin-Novo J.V."/>
            <person name="Van de Peer Y."/>
            <person name="Deforce D."/>
            <person name="Van Nieuwerburgh F."/>
            <person name="Esteves A.C."/>
            <person name="Alves A."/>
        </authorList>
    </citation>
    <scope>NUCLEOTIDE SEQUENCE [LARGE SCALE GENOMIC DNA]</scope>
    <source>
        <strain evidence="12 13">LA-SOL3</strain>
    </source>
</reference>
<evidence type="ECO:0000256" key="3">
    <source>
        <dbReference type="ARBA" id="ARBA00022448"/>
    </source>
</evidence>
<keyword evidence="13" id="KW-1185">Reference proteome</keyword>
<dbReference type="PROSITE" id="PS50893">
    <property type="entry name" value="ABC_TRANSPORTER_2"/>
    <property type="match status" value="2"/>
</dbReference>
<dbReference type="FunFam" id="3.40.50.300:FF:000054">
    <property type="entry name" value="ABC multidrug transporter atrF"/>
    <property type="match status" value="1"/>
</dbReference>
<dbReference type="PROSITE" id="PS00211">
    <property type="entry name" value="ABC_TRANSPORTER_1"/>
    <property type="match status" value="1"/>
</dbReference>
<keyword evidence="3" id="KW-0813">Transport</keyword>
<sequence length="1446" mass="161548">MLDTDIRNADAPADEMTLRQSRDSTDHRAIFLESPDESSDDTEFRTAEDIRSLAREMSRHSTFLPHEPASLFHPESGSDLDPNSPSFSPRKWVKTLLRVEDLDPNVGPRRKVGVAFKNLNVHGYAEGADYQKTVANVALSILQAGRGILGQAGERVSILRDFEGVVEAGEMLVVLGPPGSGCIRAKAMHHQYRGEAIYTAENDIHFPMLTVGETLSFAARARAPSKLPGGISSSVYTQNIRDATMAMYGILHTVNTRVGNDFIRGVSGGERKRVSIAEATLGRSPLQCWDNSTRGLDSANAIEFCKTLKQSTELAESTAMVAIYQAPQKAYDLFDKVTVLYEGRQIYFGRVDEAKQYFQDLGFECPDRQTTPDFLTSMTSPAERIIRPGYENLAPRTADEFARRWKASQARMDLLEDIENYNQRYPIGGEDSAKFSESFRAQQSRGQRSHSPYVLSYSQQVRLCLWRGYRRLLGDPSLSLTQLVSNISLALCLGSVFYNMKADTNSFYGRGGVIFFALLLNAFGSALEILTLYEQRPIVEKHARYAYYHPSAEAISSMLMDLPYKVVNSILFNLIIYFLPNLRREPGAFFFFLFVSFVSTLAMSSIFRLIASLSRTLPQAMVPTAVLIYGLVMYTGFSIPISYMRGWSRWINYVNPIAYSFEALMVNEFHSRNFSCAAFVPSGPGYSGLAPDQQVCSAIGSVPMSQTVNGDAYTVSSFQYQNGHKWRNVGIMFGFLVGLTILYLIAAELVSEKKGKGEVLLFLRSKVPARSSGRDVEGAGAAEKPLAAAVRPSDAPPSIEKHQDVFHWEDVCYDIKIKNEERRILDHVDGWVKPGTLTALMGASGAGKTTLLDVLATRVTMGVVTGDMLVNGQPRDASFQRKTGYVQQQDIHLASSTIREALEFSALLRQGQHIPRAEKLAYVDEVLKLLDMEEYADAIIGVPGEGLNIEQRKRLTIGIELAARPQLLLFLDEPTSGLDSQTSWAICDLMQKLTNNGQAILCTIHQPSAMLFQRFDRLLLLARGGRTVYFGEVGKGASTLIEYLERNGASPCPPGENPAEWMLHVIGAAPGAHTTVDWPSVWRSSNEYLHVKQELQSLKDLAAVSIPAQVDDNQHSEYAVSFWAQYWQVQKRVAQQYWRSPVYIYSKLSLVVLSGLFVGFSFYMAENTIQGLQNQMYSVLMSMLLFIQLSEQIAPVFVMHRSIFESRERPSKMYGWKVFILSNIGIEVCWNSLMAVLFFFCWYYPIGLYRNAELSDDTTLRGFKMFLFIWIYLLFTTTFTYLITAGLESVDTAGSITSMIFNLLLIFCGVLVRKDAMPGFWHFLYRVNPFTYLVSGILSTGIARADVSCAANEYVSFAPPAGQTCGTYMAPYIARSGGYLLDPAATDACRFCRLGSTDAYLANVDAPYGEAWRNFGLMWVYVGFNVVGAMALYWVMRVPKRGRTKE</sequence>
<feature type="domain" description="ABC transporter" evidence="11">
    <location>
        <begin position="806"/>
        <end position="1049"/>
    </location>
</feature>
<dbReference type="InterPro" id="IPR010929">
    <property type="entry name" value="PDR_CDR_ABC"/>
</dbReference>
<feature type="transmembrane region" description="Helical" evidence="10">
    <location>
        <begin position="1293"/>
        <end position="1312"/>
    </location>
</feature>
<evidence type="ECO:0000256" key="4">
    <source>
        <dbReference type="ARBA" id="ARBA00022692"/>
    </source>
</evidence>
<evidence type="ECO:0000256" key="6">
    <source>
        <dbReference type="ARBA" id="ARBA00022840"/>
    </source>
</evidence>
<dbReference type="Pfam" id="PF06422">
    <property type="entry name" value="PDR_CDR"/>
    <property type="match status" value="1"/>
</dbReference>
<dbReference type="Pfam" id="PF01061">
    <property type="entry name" value="ABC2_membrane"/>
    <property type="match status" value="2"/>
</dbReference>
<keyword evidence="5" id="KW-0547">Nucleotide-binding</keyword>
<proteinExistence type="inferred from homology"/>
<feature type="transmembrane region" description="Helical" evidence="10">
    <location>
        <begin position="480"/>
        <end position="500"/>
    </location>
</feature>
<feature type="compositionally biased region" description="Basic and acidic residues" evidence="9">
    <location>
        <begin position="16"/>
        <end position="26"/>
    </location>
</feature>
<feature type="transmembrane region" description="Helical" evidence="10">
    <location>
        <begin position="622"/>
        <end position="643"/>
    </location>
</feature>
<feature type="transmembrane region" description="Helical" evidence="10">
    <location>
        <begin position="1177"/>
        <end position="1198"/>
    </location>
</feature>
<evidence type="ECO:0000256" key="2">
    <source>
        <dbReference type="ARBA" id="ARBA00006012"/>
    </source>
</evidence>
<evidence type="ECO:0000256" key="1">
    <source>
        <dbReference type="ARBA" id="ARBA00004141"/>
    </source>
</evidence>
<evidence type="ECO:0000313" key="12">
    <source>
        <dbReference type="EMBL" id="KAB2571831.1"/>
    </source>
</evidence>
<organism evidence="12 13">
    <name type="scientific">Lasiodiplodia theobromae</name>
    <dbReference type="NCBI Taxonomy" id="45133"/>
    <lineage>
        <taxon>Eukaryota</taxon>
        <taxon>Fungi</taxon>
        <taxon>Dikarya</taxon>
        <taxon>Ascomycota</taxon>
        <taxon>Pezizomycotina</taxon>
        <taxon>Dothideomycetes</taxon>
        <taxon>Dothideomycetes incertae sedis</taxon>
        <taxon>Botryosphaeriales</taxon>
        <taxon>Botryosphaeriaceae</taxon>
        <taxon>Lasiodiplodia</taxon>
    </lineage>
</organism>
<keyword evidence="7 10" id="KW-1133">Transmembrane helix</keyword>
<dbReference type="EMBL" id="VCHE01000091">
    <property type="protein sequence ID" value="KAB2571831.1"/>
    <property type="molecule type" value="Genomic_DNA"/>
</dbReference>
<dbReference type="InterPro" id="IPR003439">
    <property type="entry name" value="ABC_transporter-like_ATP-bd"/>
</dbReference>
<evidence type="ECO:0000259" key="11">
    <source>
        <dbReference type="PROSITE" id="PS50893"/>
    </source>
</evidence>
<dbReference type="GO" id="GO:0016020">
    <property type="term" value="C:membrane"/>
    <property type="evidence" value="ECO:0007669"/>
    <property type="project" value="UniProtKB-SubCell"/>
</dbReference>
<dbReference type="Pfam" id="PF14510">
    <property type="entry name" value="ABC_trans_N"/>
    <property type="match status" value="1"/>
</dbReference>
<feature type="domain" description="ABC transporter" evidence="11">
    <location>
        <begin position="139"/>
        <end position="367"/>
    </location>
</feature>
<keyword evidence="4 10" id="KW-0812">Transmembrane</keyword>
<feature type="region of interest" description="Disordered" evidence="9">
    <location>
        <begin position="1"/>
        <end position="26"/>
    </location>
</feature>
<name>A0A5N5D2Q3_9PEZI</name>
<evidence type="ECO:0000256" key="7">
    <source>
        <dbReference type="ARBA" id="ARBA00022989"/>
    </source>
</evidence>
<dbReference type="GO" id="GO:0140359">
    <property type="term" value="F:ABC-type transporter activity"/>
    <property type="evidence" value="ECO:0007669"/>
    <property type="project" value="InterPro"/>
</dbReference>
<dbReference type="InterPro" id="IPR017871">
    <property type="entry name" value="ABC_transporter-like_CS"/>
</dbReference>
<comment type="similarity">
    <text evidence="2">Belongs to the ABC transporter superfamily. ABCG family. PDR (TC 3.A.1.205) subfamily.</text>
</comment>
<feature type="transmembrane region" description="Helical" evidence="10">
    <location>
        <begin position="1324"/>
        <end position="1343"/>
    </location>
</feature>
<feature type="transmembrane region" description="Helical" evidence="10">
    <location>
        <begin position="1142"/>
        <end position="1165"/>
    </location>
</feature>
<feature type="transmembrane region" description="Helical" evidence="10">
    <location>
        <begin position="1418"/>
        <end position="1436"/>
    </location>
</feature>
<accession>A0A5N5D2Q3</accession>
<feature type="region of interest" description="Disordered" evidence="9">
    <location>
        <begin position="66"/>
        <end position="85"/>
    </location>
</feature>
<dbReference type="InterPro" id="IPR027417">
    <property type="entry name" value="P-loop_NTPase"/>
</dbReference>
<feature type="transmembrane region" description="Helical" evidence="10">
    <location>
        <begin position="1265"/>
        <end position="1287"/>
    </location>
</feature>
<feature type="transmembrane region" description="Helical" evidence="10">
    <location>
        <begin position="587"/>
        <end position="610"/>
    </location>
</feature>
<dbReference type="GO" id="GO:0016887">
    <property type="term" value="F:ATP hydrolysis activity"/>
    <property type="evidence" value="ECO:0007669"/>
    <property type="project" value="InterPro"/>
</dbReference>
<dbReference type="Gene3D" id="3.40.50.300">
    <property type="entry name" value="P-loop containing nucleotide triphosphate hydrolases"/>
    <property type="match status" value="2"/>
</dbReference>
<keyword evidence="6" id="KW-0067">ATP-binding</keyword>
<evidence type="ECO:0000256" key="8">
    <source>
        <dbReference type="ARBA" id="ARBA00023136"/>
    </source>
</evidence>
<comment type="caution">
    <text evidence="12">The sequence shown here is derived from an EMBL/GenBank/DDBJ whole genome shotgun (WGS) entry which is preliminary data.</text>
</comment>
<gene>
    <name evidence="12" type="primary">ZRA1_7</name>
    <name evidence="12" type="ORF">DBV05_g9482</name>
</gene>
<comment type="subcellular location">
    <subcellularLocation>
        <location evidence="1">Membrane</location>
        <topology evidence="1">Multi-pass membrane protein</topology>
    </subcellularLocation>
</comment>
<dbReference type="InterPro" id="IPR003593">
    <property type="entry name" value="AAA+_ATPase"/>
</dbReference>
<dbReference type="Pfam" id="PF00005">
    <property type="entry name" value="ABC_tran"/>
    <property type="match status" value="2"/>
</dbReference>
<dbReference type="PANTHER" id="PTHR19241">
    <property type="entry name" value="ATP-BINDING CASSETTE TRANSPORTER"/>
    <property type="match status" value="1"/>
</dbReference>
<dbReference type="SMART" id="SM00382">
    <property type="entry name" value="AAA"/>
    <property type="match status" value="1"/>
</dbReference>
<evidence type="ECO:0000313" key="13">
    <source>
        <dbReference type="Proteomes" id="UP000325902"/>
    </source>
</evidence>
<keyword evidence="8 10" id="KW-0472">Membrane</keyword>
<dbReference type="InterPro" id="IPR029481">
    <property type="entry name" value="ABC_trans_N"/>
</dbReference>
<protein>
    <submittedName>
        <fullName evidence="12">ZEB2-regulated ABC transporter 1</fullName>
    </submittedName>
</protein>
<feature type="transmembrane region" description="Helical" evidence="10">
    <location>
        <begin position="512"/>
        <end position="533"/>
    </location>
</feature>
<evidence type="ECO:0000256" key="5">
    <source>
        <dbReference type="ARBA" id="ARBA00022741"/>
    </source>
</evidence>
<dbReference type="OrthoDB" id="245989at2759"/>
<feature type="transmembrane region" description="Helical" evidence="10">
    <location>
        <begin position="562"/>
        <end position="580"/>
    </location>
</feature>
<feature type="transmembrane region" description="Helical" evidence="10">
    <location>
        <begin position="729"/>
        <end position="746"/>
    </location>
</feature>
<dbReference type="CDD" id="cd03232">
    <property type="entry name" value="ABCG_PDR_domain2"/>
    <property type="match status" value="1"/>
</dbReference>
<evidence type="ECO:0000256" key="9">
    <source>
        <dbReference type="SAM" id="MobiDB-lite"/>
    </source>
</evidence>
<dbReference type="InterPro" id="IPR013525">
    <property type="entry name" value="ABC2_TM"/>
</dbReference>